<feature type="transmembrane region" description="Helical" evidence="1">
    <location>
        <begin position="35"/>
        <end position="58"/>
    </location>
</feature>
<keyword evidence="1" id="KW-1133">Transmembrane helix</keyword>
<protein>
    <recommendedName>
        <fullName evidence="2">Inner membrane protein YgaP-like transmembrane domain-containing protein</fullName>
    </recommendedName>
</protein>
<feature type="transmembrane region" description="Helical" evidence="1">
    <location>
        <begin position="12"/>
        <end position="29"/>
    </location>
</feature>
<dbReference type="InterPro" id="IPR021309">
    <property type="entry name" value="YgaP-like_TM"/>
</dbReference>
<keyword evidence="4" id="KW-1185">Reference proteome</keyword>
<dbReference type="Pfam" id="PF11127">
    <property type="entry name" value="YgaP-like_TM"/>
    <property type="match status" value="1"/>
</dbReference>
<name>A0A1I5CLB1_9RHOB</name>
<dbReference type="RefSeq" id="WP_092838120.1">
    <property type="nucleotide sequence ID" value="NZ_FOVP01000010.1"/>
</dbReference>
<proteinExistence type="predicted"/>
<dbReference type="EMBL" id="FOVP01000010">
    <property type="protein sequence ID" value="SFN87694.1"/>
    <property type="molecule type" value="Genomic_DNA"/>
</dbReference>
<sequence>MLKKNVGALDRALRIIVGLGLLAGFFLNPDAAYRWLYLIGIIPLVTGLMSSCPLYTIFGLRTCPLKK</sequence>
<keyword evidence="1" id="KW-0812">Transmembrane</keyword>
<organism evidence="3 4">
    <name type="scientific">Roseovarius lutimaris</name>
    <dbReference type="NCBI Taxonomy" id="1005928"/>
    <lineage>
        <taxon>Bacteria</taxon>
        <taxon>Pseudomonadati</taxon>
        <taxon>Pseudomonadota</taxon>
        <taxon>Alphaproteobacteria</taxon>
        <taxon>Rhodobacterales</taxon>
        <taxon>Roseobacteraceae</taxon>
        <taxon>Roseovarius</taxon>
    </lineage>
</organism>
<dbReference type="Proteomes" id="UP000198599">
    <property type="component" value="Unassembled WGS sequence"/>
</dbReference>
<dbReference type="OrthoDB" id="9804804at2"/>
<gene>
    <name evidence="3" type="ORF">SAMN04487859_11098</name>
</gene>
<accession>A0A1I5CLB1</accession>
<keyword evidence="1" id="KW-0472">Membrane</keyword>
<evidence type="ECO:0000313" key="4">
    <source>
        <dbReference type="Proteomes" id="UP000198599"/>
    </source>
</evidence>
<evidence type="ECO:0000313" key="3">
    <source>
        <dbReference type="EMBL" id="SFN87694.1"/>
    </source>
</evidence>
<dbReference type="AlphaFoldDB" id="A0A1I5CLB1"/>
<feature type="domain" description="Inner membrane protein YgaP-like transmembrane" evidence="2">
    <location>
        <begin position="3"/>
        <end position="65"/>
    </location>
</feature>
<evidence type="ECO:0000256" key="1">
    <source>
        <dbReference type="SAM" id="Phobius"/>
    </source>
</evidence>
<reference evidence="4" key="1">
    <citation type="submission" date="2016-10" db="EMBL/GenBank/DDBJ databases">
        <authorList>
            <person name="Varghese N."/>
            <person name="Submissions S."/>
        </authorList>
    </citation>
    <scope>NUCLEOTIDE SEQUENCE [LARGE SCALE GENOMIC DNA]</scope>
    <source>
        <strain evidence="4">DSM 28463</strain>
    </source>
</reference>
<dbReference type="STRING" id="1005928.SAMN04487859_11098"/>
<evidence type="ECO:0000259" key="2">
    <source>
        <dbReference type="Pfam" id="PF11127"/>
    </source>
</evidence>